<dbReference type="RefSeq" id="WP_386768796.1">
    <property type="nucleotide sequence ID" value="NZ_JBHSTI010000033.1"/>
</dbReference>
<feature type="compositionally biased region" description="Basic and acidic residues" evidence="1">
    <location>
        <begin position="15"/>
        <end position="39"/>
    </location>
</feature>
<evidence type="ECO:0000313" key="3">
    <source>
        <dbReference type="Proteomes" id="UP001596138"/>
    </source>
</evidence>
<dbReference type="EMBL" id="JBHSTI010000033">
    <property type="protein sequence ID" value="MFC6239477.1"/>
    <property type="molecule type" value="Genomic_DNA"/>
</dbReference>
<dbReference type="Proteomes" id="UP001596138">
    <property type="component" value="Unassembled WGS sequence"/>
</dbReference>
<proteinExistence type="predicted"/>
<feature type="region of interest" description="Disordered" evidence="1">
    <location>
        <begin position="1"/>
        <end position="58"/>
    </location>
</feature>
<evidence type="ECO:0000313" key="2">
    <source>
        <dbReference type="EMBL" id="MFC6239477.1"/>
    </source>
</evidence>
<accession>A0ABW1T3Z5</accession>
<reference evidence="3" key="1">
    <citation type="journal article" date="2019" name="Int. J. Syst. Evol. Microbiol.">
        <title>The Global Catalogue of Microorganisms (GCM) 10K type strain sequencing project: providing services to taxonomists for standard genome sequencing and annotation.</title>
        <authorList>
            <consortium name="The Broad Institute Genomics Platform"/>
            <consortium name="The Broad Institute Genome Sequencing Center for Infectious Disease"/>
            <person name="Wu L."/>
            <person name="Ma J."/>
        </authorList>
    </citation>
    <scope>NUCLEOTIDE SEQUENCE [LARGE SCALE GENOMIC DNA]</scope>
    <source>
        <strain evidence="3">CGMCC 4.7317</strain>
    </source>
</reference>
<keyword evidence="3" id="KW-1185">Reference proteome</keyword>
<comment type="caution">
    <text evidence="2">The sequence shown here is derived from an EMBL/GenBank/DDBJ whole genome shotgun (WGS) entry which is preliminary data.</text>
</comment>
<organism evidence="2 3">
    <name type="scientific">Longivirga aurantiaca</name>
    <dbReference type="NCBI Taxonomy" id="1837743"/>
    <lineage>
        <taxon>Bacteria</taxon>
        <taxon>Bacillati</taxon>
        <taxon>Actinomycetota</taxon>
        <taxon>Actinomycetes</taxon>
        <taxon>Sporichthyales</taxon>
        <taxon>Sporichthyaceae</taxon>
        <taxon>Longivirga</taxon>
    </lineage>
</organism>
<evidence type="ECO:0000256" key="1">
    <source>
        <dbReference type="SAM" id="MobiDB-lite"/>
    </source>
</evidence>
<gene>
    <name evidence="2" type="ORF">ACFQGU_16510</name>
</gene>
<sequence>MSDEQIIPSTDEPDPGTRDGVGERVEHGLGSDGVQRMEGEFGDLESDAPTLADDDPTS</sequence>
<name>A0ABW1T3Z5_9ACTN</name>
<feature type="compositionally biased region" description="Acidic residues" evidence="1">
    <location>
        <begin position="40"/>
        <end position="58"/>
    </location>
</feature>
<protein>
    <submittedName>
        <fullName evidence="2">Uncharacterized protein</fullName>
    </submittedName>
</protein>